<evidence type="ECO:0000313" key="3">
    <source>
        <dbReference type="EMBL" id="KAK6188220.1"/>
    </source>
</evidence>
<keyword evidence="4" id="KW-1185">Reference proteome</keyword>
<feature type="compositionally biased region" description="Basic and acidic residues" evidence="2">
    <location>
        <begin position="554"/>
        <end position="567"/>
    </location>
</feature>
<feature type="region of interest" description="Disordered" evidence="2">
    <location>
        <begin position="520"/>
        <end position="541"/>
    </location>
</feature>
<sequence>MSKSSRGRLQMRDLLHCNSDQSNPSNSAILLKMDREMKELKEENKKLKLHLLDERSMLEQLLNETSQEKFDERRINLLKAQIIQLERQTLILSEALGNRSENLLEVENVLKWLTDELRSYIAADIKGSNIPVSRAHLMAMVETAESARIKLFKGIENNSKENLIKPTMFINDFIKKKFQEDLTLLDTTSGQMSHINLKHVGQLESKLSQLYKELIKLTESLCETDDPVKKITSDHIAKCFKERLTSDIVKSSTLCRDCSTDLLSLSLLYPAAPWSALKRPILKDVTIEEFMSVLPSLPKPKTVELHRCIDGLLKTCNYRHTMLEREVKALREEVKFHQSIYNHQLTYIDSLFTAVKDGYFSFENSIHSLVVEPLKETLKNYEVLKVSASEKALRDFLSTLKNNEEKLQSVVKKLELLPEQSNQSNGEKVFTSFGEEFFHLMDKLVVEQQEKRDREIQCRSEMKEEQKHRDETLKQLIHKMEGKKIHARELKELRDFEVVEMDRNEPKLKKSCSDVSLCKNNSLNEDKRPSSGLSPPENITSNCEHSYVMEDQVKKTDKPPSGREKFKISNKGTGNRQCRNYEPNLVVPNRTLQLRKSNSISKLNCDKNTDESENVSMLQDLSTLSMSSVESEPQVHHLAPLKKKKAPFY</sequence>
<comment type="caution">
    <text evidence="3">The sequence shown here is derived from an EMBL/GenBank/DDBJ whole genome shotgun (WGS) entry which is preliminary data.</text>
</comment>
<evidence type="ECO:0000313" key="4">
    <source>
        <dbReference type="Proteomes" id="UP001347796"/>
    </source>
</evidence>
<accession>A0AAN8K9E6</accession>
<protein>
    <submittedName>
        <fullName evidence="3">Uncharacterized protein</fullName>
    </submittedName>
</protein>
<organism evidence="3 4">
    <name type="scientific">Patella caerulea</name>
    <name type="common">Rayed Mediterranean limpet</name>
    <dbReference type="NCBI Taxonomy" id="87958"/>
    <lineage>
        <taxon>Eukaryota</taxon>
        <taxon>Metazoa</taxon>
        <taxon>Spiralia</taxon>
        <taxon>Lophotrochozoa</taxon>
        <taxon>Mollusca</taxon>
        <taxon>Gastropoda</taxon>
        <taxon>Patellogastropoda</taxon>
        <taxon>Patelloidea</taxon>
        <taxon>Patellidae</taxon>
        <taxon>Patella</taxon>
    </lineage>
</organism>
<feature type="compositionally biased region" description="Polar residues" evidence="2">
    <location>
        <begin position="531"/>
        <end position="541"/>
    </location>
</feature>
<feature type="coiled-coil region" evidence="1">
    <location>
        <begin position="30"/>
        <end position="88"/>
    </location>
</feature>
<evidence type="ECO:0000256" key="2">
    <source>
        <dbReference type="SAM" id="MobiDB-lite"/>
    </source>
</evidence>
<name>A0AAN8K9E6_PATCE</name>
<dbReference type="Proteomes" id="UP001347796">
    <property type="component" value="Unassembled WGS sequence"/>
</dbReference>
<proteinExistence type="predicted"/>
<feature type="region of interest" description="Disordered" evidence="2">
    <location>
        <begin position="554"/>
        <end position="577"/>
    </location>
</feature>
<dbReference type="AlphaFoldDB" id="A0AAN8K9E6"/>
<keyword evidence="1" id="KW-0175">Coiled coil</keyword>
<dbReference type="EMBL" id="JAZGQO010000003">
    <property type="protein sequence ID" value="KAK6188220.1"/>
    <property type="molecule type" value="Genomic_DNA"/>
</dbReference>
<evidence type="ECO:0000256" key="1">
    <source>
        <dbReference type="SAM" id="Coils"/>
    </source>
</evidence>
<feature type="coiled-coil region" evidence="1">
    <location>
        <begin position="313"/>
        <end position="340"/>
    </location>
</feature>
<reference evidence="3 4" key="1">
    <citation type="submission" date="2024-01" db="EMBL/GenBank/DDBJ databases">
        <title>The genome of the rayed Mediterranean limpet Patella caerulea (Linnaeus, 1758).</title>
        <authorList>
            <person name="Anh-Thu Weber A."/>
            <person name="Halstead-Nussloch G."/>
        </authorList>
    </citation>
    <scope>NUCLEOTIDE SEQUENCE [LARGE SCALE GENOMIC DNA]</scope>
    <source>
        <strain evidence="3">AATW-2023a</strain>
        <tissue evidence="3">Whole specimen</tissue>
    </source>
</reference>
<gene>
    <name evidence="3" type="ORF">SNE40_004448</name>
</gene>